<dbReference type="HOGENOM" id="CLU_2834672_0_0_1"/>
<dbReference type="AlphaFoldDB" id="A0A0D3BIV9"/>
<reference evidence="1" key="2">
    <citation type="submission" date="2015-03" db="UniProtKB">
        <authorList>
            <consortium name="EnsemblPlants"/>
        </authorList>
    </citation>
    <scope>IDENTIFICATION</scope>
</reference>
<name>A0A0D3BIV9_BRAOL</name>
<reference evidence="1 2" key="1">
    <citation type="journal article" date="2014" name="Genome Biol.">
        <title>Transcriptome and methylome profiling reveals relics of genome dominance in the mesopolyploid Brassica oleracea.</title>
        <authorList>
            <person name="Parkin I.A."/>
            <person name="Koh C."/>
            <person name="Tang H."/>
            <person name="Robinson S.J."/>
            <person name="Kagale S."/>
            <person name="Clarke W.E."/>
            <person name="Town C.D."/>
            <person name="Nixon J."/>
            <person name="Krishnakumar V."/>
            <person name="Bidwell S.L."/>
            <person name="Denoeud F."/>
            <person name="Belcram H."/>
            <person name="Links M.G."/>
            <person name="Just J."/>
            <person name="Clarke C."/>
            <person name="Bender T."/>
            <person name="Huebert T."/>
            <person name="Mason A.S."/>
            <person name="Pires J.C."/>
            <person name="Barker G."/>
            <person name="Moore J."/>
            <person name="Walley P.G."/>
            <person name="Manoli S."/>
            <person name="Batley J."/>
            <person name="Edwards D."/>
            <person name="Nelson M.N."/>
            <person name="Wang X."/>
            <person name="Paterson A.H."/>
            <person name="King G."/>
            <person name="Bancroft I."/>
            <person name="Chalhoub B."/>
            <person name="Sharpe A.G."/>
        </authorList>
    </citation>
    <scope>NUCLEOTIDE SEQUENCE</scope>
    <source>
        <strain evidence="1 2">cv. TO1000</strain>
    </source>
</reference>
<organism evidence="1 2">
    <name type="scientific">Brassica oleracea var. oleracea</name>
    <dbReference type="NCBI Taxonomy" id="109376"/>
    <lineage>
        <taxon>Eukaryota</taxon>
        <taxon>Viridiplantae</taxon>
        <taxon>Streptophyta</taxon>
        <taxon>Embryophyta</taxon>
        <taxon>Tracheophyta</taxon>
        <taxon>Spermatophyta</taxon>
        <taxon>Magnoliopsida</taxon>
        <taxon>eudicotyledons</taxon>
        <taxon>Gunneridae</taxon>
        <taxon>Pentapetalae</taxon>
        <taxon>rosids</taxon>
        <taxon>malvids</taxon>
        <taxon>Brassicales</taxon>
        <taxon>Brassicaceae</taxon>
        <taxon>Brassiceae</taxon>
        <taxon>Brassica</taxon>
    </lineage>
</organism>
<dbReference type="EnsemblPlants" id="Bo3g145180.1">
    <property type="protein sequence ID" value="Bo3g145180.1"/>
    <property type="gene ID" value="Bo3g145180"/>
</dbReference>
<evidence type="ECO:0000313" key="1">
    <source>
        <dbReference type="EnsemblPlants" id="Bo3g145180.1"/>
    </source>
</evidence>
<accession>A0A0D3BIV9</accession>
<dbReference type="Proteomes" id="UP000032141">
    <property type="component" value="Chromosome C3"/>
</dbReference>
<keyword evidence="2" id="KW-1185">Reference proteome</keyword>
<sequence>MSHQTACSVTQVKRVGITFSSSVPIAPLSGHGSRIAVISIFQPLGMIPFYSYNHCEAIETLSASVF</sequence>
<protein>
    <submittedName>
        <fullName evidence="1">Uncharacterized protein</fullName>
    </submittedName>
</protein>
<proteinExistence type="predicted"/>
<dbReference type="Gramene" id="Bo3g145180.1">
    <property type="protein sequence ID" value="Bo3g145180.1"/>
    <property type="gene ID" value="Bo3g145180"/>
</dbReference>
<evidence type="ECO:0000313" key="2">
    <source>
        <dbReference type="Proteomes" id="UP000032141"/>
    </source>
</evidence>